<dbReference type="EMBL" id="ML208278">
    <property type="protein sequence ID" value="TFK73145.1"/>
    <property type="molecule type" value="Genomic_DNA"/>
</dbReference>
<dbReference type="Proteomes" id="UP000308600">
    <property type="component" value="Unassembled WGS sequence"/>
</dbReference>
<protein>
    <submittedName>
        <fullName evidence="1">Uncharacterized protein</fullName>
    </submittedName>
</protein>
<keyword evidence="2" id="KW-1185">Reference proteome</keyword>
<organism evidence="1 2">
    <name type="scientific">Pluteus cervinus</name>
    <dbReference type="NCBI Taxonomy" id="181527"/>
    <lineage>
        <taxon>Eukaryota</taxon>
        <taxon>Fungi</taxon>
        <taxon>Dikarya</taxon>
        <taxon>Basidiomycota</taxon>
        <taxon>Agaricomycotina</taxon>
        <taxon>Agaricomycetes</taxon>
        <taxon>Agaricomycetidae</taxon>
        <taxon>Agaricales</taxon>
        <taxon>Pluteineae</taxon>
        <taxon>Pluteaceae</taxon>
        <taxon>Pluteus</taxon>
    </lineage>
</organism>
<accession>A0ACD3B5Q0</accession>
<reference evidence="1 2" key="1">
    <citation type="journal article" date="2019" name="Nat. Ecol. Evol.">
        <title>Megaphylogeny resolves global patterns of mushroom evolution.</title>
        <authorList>
            <person name="Varga T."/>
            <person name="Krizsan K."/>
            <person name="Foldi C."/>
            <person name="Dima B."/>
            <person name="Sanchez-Garcia M."/>
            <person name="Sanchez-Ramirez S."/>
            <person name="Szollosi G.J."/>
            <person name="Szarkandi J.G."/>
            <person name="Papp V."/>
            <person name="Albert L."/>
            <person name="Andreopoulos W."/>
            <person name="Angelini C."/>
            <person name="Antonin V."/>
            <person name="Barry K.W."/>
            <person name="Bougher N.L."/>
            <person name="Buchanan P."/>
            <person name="Buyck B."/>
            <person name="Bense V."/>
            <person name="Catcheside P."/>
            <person name="Chovatia M."/>
            <person name="Cooper J."/>
            <person name="Damon W."/>
            <person name="Desjardin D."/>
            <person name="Finy P."/>
            <person name="Geml J."/>
            <person name="Haridas S."/>
            <person name="Hughes K."/>
            <person name="Justo A."/>
            <person name="Karasinski D."/>
            <person name="Kautmanova I."/>
            <person name="Kiss B."/>
            <person name="Kocsube S."/>
            <person name="Kotiranta H."/>
            <person name="LaButti K.M."/>
            <person name="Lechner B.E."/>
            <person name="Liimatainen K."/>
            <person name="Lipzen A."/>
            <person name="Lukacs Z."/>
            <person name="Mihaltcheva S."/>
            <person name="Morgado L.N."/>
            <person name="Niskanen T."/>
            <person name="Noordeloos M.E."/>
            <person name="Ohm R.A."/>
            <person name="Ortiz-Santana B."/>
            <person name="Ovrebo C."/>
            <person name="Racz N."/>
            <person name="Riley R."/>
            <person name="Savchenko A."/>
            <person name="Shiryaev A."/>
            <person name="Soop K."/>
            <person name="Spirin V."/>
            <person name="Szebenyi C."/>
            <person name="Tomsovsky M."/>
            <person name="Tulloss R.E."/>
            <person name="Uehling J."/>
            <person name="Grigoriev I.V."/>
            <person name="Vagvolgyi C."/>
            <person name="Papp T."/>
            <person name="Martin F.M."/>
            <person name="Miettinen O."/>
            <person name="Hibbett D.S."/>
            <person name="Nagy L.G."/>
        </authorList>
    </citation>
    <scope>NUCLEOTIDE SEQUENCE [LARGE SCALE GENOMIC DNA]</scope>
    <source>
        <strain evidence="1 2">NL-1719</strain>
    </source>
</reference>
<gene>
    <name evidence="1" type="ORF">BDN72DRAFT_814955</name>
</gene>
<proteinExistence type="predicted"/>
<name>A0ACD3B5Q0_9AGAR</name>
<evidence type="ECO:0000313" key="1">
    <source>
        <dbReference type="EMBL" id="TFK73145.1"/>
    </source>
</evidence>
<sequence>MAKAREIVKFNDLPLELLANILGHLVRPHHLTLACRVDKTFYTFGIQFLYVWVHIASWHKNPKYRVVQLFETLNSNPKLASYVRKLEIRDFPRVPLPGAVDAVLGGISNCINLVSCTWTRDGTLSTMILEELQKLPNLAELEINGHCKEFRYYDPEVLTGFCRLKKIGLIMPEPSLVNGKLERWIVATNHGLVHLNLICKSSPLITDEILESIAPYLDHLETLSLTGCTHITHTGVFSVLSQNRSGIRSLALEGISSKFEMSQFAALCSSSNCLDELRSITLTVQEDPTFQTTAITKYKPVNYFEHLRTLLARTSLTHFQIYASQIYYDVSASNSFFRDLISVHGKRLKRFSIHRMMIGLDVIKEICESCEELEQLFLVVMHSDLTNLAPCLSPAQKLRVVHLNHPQRLQTSLSSIFLPSDALKIVKHLSPHVVQFGCNAKVWQVGSKVTVLDNGEMVSERVLLPYESLEVPEAFLVVRT</sequence>
<evidence type="ECO:0000313" key="2">
    <source>
        <dbReference type="Proteomes" id="UP000308600"/>
    </source>
</evidence>